<reference evidence="6" key="1">
    <citation type="submission" date="2016-10" db="EMBL/GenBank/DDBJ databases">
        <authorList>
            <person name="Varghese N."/>
            <person name="Submissions S."/>
        </authorList>
    </citation>
    <scope>NUCLEOTIDE SEQUENCE [LARGE SCALE GENOMIC DNA]</scope>
    <source>
        <strain evidence="6">DSM 9751</strain>
    </source>
</reference>
<proteinExistence type="inferred from homology"/>
<keyword evidence="2" id="KW-0813">Transport</keyword>
<evidence type="ECO:0000256" key="3">
    <source>
        <dbReference type="ARBA" id="ARBA00022729"/>
    </source>
</evidence>
<evidence type="ECO:0000256" key="2">
    <source>
        <dbReference type="ARBA" id="ARBA00022448"/>
    </source>
</evidence>
<gene>
    <name evidence="5" type="ORF">SAMN05216178_5776</name>
</gene>
<protein>
    <submittedName>
        <fullName evidence="5">Outer membrane porin, OprD family</fullName>
    </submittedName>
</protein>
<dbReference type="GO" id="GO:0015288">
    <property type="term" value="F:porin activity"/>
    <property type="evidence" value="ECO:0007669"/>
    <property type="project" value="TreeGrafter"/>
</dbReference>
<evidence type="ECO:0000313" key="5">
    <source>
        <dbReference type="EMBL" id="SED00451.1"/>
    </source>
</evidence>
<dbReference type="PANTHER" id="PTHR34596:SF2">
    <property type="entry name" value="CHITOPORIN"/>
    <property type="match status" value="1"/>
</dbReference>
<dbReference type="PANTHER" id="PTHR34596">
    <property type="entry name" value="CHITOPORIN"/>
    <property type="match status" value="1"/>
</dbReference>
<keyword evidence="3 4" id="KW-0732">Signal</keyword>
<feature type="signal peptide" evidence="4">
    <location>
        <begin position="1"/>
        <end position="28"/>
    </location>
</feature>
<evidence type="ECO:0000256" key="1">
    <source>
        <dbReference type="ARBA" id="ARBA00009075"/>
    </source>
</evidence>
<evidence type="ECO:0000256" key="4">
    <source>
        <dbReference type="SAM" id="SignalP"/>
    </source>
</evidence>
<sequence>MRSRNLPRQWVKCSTLMCASILAVPVNAKLLDDSSARLELRNYYFNRDYREGTAPPREEWAQGFLLHLDSGFTEGRIGVGADAIGMLGIKLDSAPGRSGTGLLKVARNGRAEDDYWKLALAGKLKASKTQFKFGALVPPTLPTLKPNDGRLFPQVFEGGLLTSNEIDDLELTAGRLSRVMQRNATEYTPLTLSPLNRRFQGQGATAEHFDMAGIDYRFHKQWLARVHVAQLEDIYRQQVFTLVGKSPWGPGTFSGDLRLSLMNDYGDAKGGKIDNRALQGLLGYAYKGHSLGLTYQRMLGDTGYANILGADANLINLSILGDFANAKERSWALRYGYDFASLGLPGLSLNSRYISGSHAEITGTRTIGKSWELDNELRYVVQQGPLKNLSVRLRSALYRSNYAKNFIRDTDDTRLMFNYSWNIK</sequence>
<organism evidence="5 6">
    <name type="scientific">Pseudomonas saponiphila</name>
    <dbReference type="NCBI Taxonomy" id="556534"/>
    <lineage>
        <taxon>Bacteria</taxon>
        <taxon>Pseudomonadati</taxon>
        <taxon>Pseudomonadota</taxon>
        <taxon>Gammaproteobacteria</taxon>
        <taxon>Pseudomonadales</taxon>
        <taxon>Pseudomonadaceae</taxon>
        <taxon>Pseudomonas</taxon>
    </lineage>
</organism>
<name>A0A1H4X6J0_9PSED</name>
<dbReference type="Gene3D" id="2.40.160.10">
    <property type="entry name" value="Porin"/>
    <property type="match status" value="1"/>
</dbReference>
<accession>A0A1H4X6J0</accession>
<comment type="similarity">
    <text evidence="1">Belongs to the outer membrane porin (Opr) (TC 1.B.25) family.</text>
</comment>
<dbReference type="Proteomes" id="UP000198982">
    <property type="component" value="Unassembled WGS sequence"/>
</dbReference>
<dbReference type="AlphaFoldDB" id="A0A1H4X6J0"/>
<keyword evidence="6" id="KW-1185">Reference proteome</keyword>
<dbReference type="RefSeq" id="WP_092319757.1">
    <property type="nucleotide sequence ID" value="NZ_FNTJ01000002.1"/>
</dbReference>
<feature type="chain" id="PRO_5011645161" evidence="4">
    <location>
        <begin position="29"/>
        <end position="424"/>
    </location>
</feature>
<dbReference type="GO" id="GO:0016020">
    <property type="term" value="C:membrane"/>
    <property type="evidence" value="ECO:0007669"/>
    <property type="project" value="InterPro"/>
</dbReference>
<dbReference type="InterPro" id="IPR023614">
    <property type="entry name" value="Porin_dom_sf"/>
</dbReference>
<evidence type="ECO:0000313" key="6">
    <source>
        <dbReference type="Proteomes" id="UP000198982"/>
    </source>
</evidence>
<dbReference type="InterPro" id="IPR005318">
    <property type="entry name" value="OM_porin_bac"/>
</dbReference>
<dbReference type="EMBL" id="FNTJ01000002">
    <property type="protein sequence ID" value="SED00451.1"/>
    <property type="molecule type" value="Genomic_DNA"/>
</dbReference>
<dbReference type="Pfam" id="PF03573">
    <property type="entry name" value="OprD"/>
    <property type="match status" value="1"/>
</dbReference>